<accession>A0A8H3ZJT6</accession>
<proteinExistence type="predicted"/>
<evidence type="ECO:0000313" key="1">
    <source>
        <dbReference type="EMBL" id="KAF0316136.1"/>
    </source>
</evidence>
<comment type="caution">
    <text evidence="1">The sequence shown here is derived from an EMBL/GenBank/DDBJ whole genome shotgun (WGS) entry which is preliminary data.</text>
</comment>
<protein>
    <submittedName>
        <fullName evidence="1">Uncharacterized protein</fullName>
    </submittedName>
</protein>
<organism evidence="1 2">
    <name type="scientific">Colletotrichum asianum</name>
    <dbReference type="NCBI Taxonomy" id="702518"/>
    <lineage>
        <taxon>Eukaryota</taxon>
        <taxon>Fungi</taxon>
        <taxon>Dikarya</taxon>
        <taxon>Ascomycota</taxon>
        <taxon>Pezizomycotina</taxon>
        <taxon>Sordariomycetes</taxon>
        <taxon>Hypocreomycetidae</taxon>
        <taxon>Glomerellales</taxon>
        <taxon>Glomerellaceae</taxon>
        <taxon>Colletotrichum</taxon>
        <taxon>Colletotrichum gloeosporioides species complex</taxon>
    </lineage>
</organism>
<sequence>MIEDLHCAIARVRIASLQSEVINKSASREVVRRRSNKVKPVFIAKGRPPLFTKQRTVRVIS</sequence>
<dbReference type="Proteomes" id="UP000434172">
    <property type="component" value="Unassembled WGS sequence"/>
</dbReference>
<name>A0A8H3ZJT6_9PEZI</name>
<evidence type="ECO:0000313" key="2">
    <source>
        <dbReference type="Proteomes" id="UP000434172"/>
    </source>
</evidence>
<dbReference type="AlphaFoldDB" id="A0A8H3ZJT6"/>
<reference evidence="1 2" key="1">
    <citation type="submission" date="2019-12" db="EMBL/GenBank/DDBJ databases">
        <title>A genome sequence resource for the geographically widespread anthracnose pathogen Colletotrichum asianum.</title>
        <authorList>
            <person name="Meng Y."/>
        </authorList>
    </citation>
    <scope>NUCLEOTIDE SEQUENCE [LARGE SCALE GENOMIC DNA]</scope>
    <source>
        <strain evidence="1 2">ICMP 18580</strain>
    </source>
</reference>
<dbReference type="OrthoDB" id="4559958at2759"/>
<keyword evidence="2" id="KW-1185">Reference proteome</keyword>
<gene>
    <name evidence="1" type="ORF">GQ607_016614</name>
</gene>
<dbReference type="EMBL" id="WOWK01000170">
    <property type="protein sequence ID" value="KAF0316136.1"/>
    <property type="molecule type" value="Genomic_DNA"/>
</dbReference>